<dbReference type="STRING" id="35608.A0A2U1MIN6"/>
<feature type="coiled-coil region" evidence="1">
    <location>
        <begin position="88"/>
        <end position="115"/>
    </location>
</feature>
<organism evidence="3 4">
    <name type="scientific">Artemisia annua</name>
    <name type="common">Sweet wormwood</name>
    <dbReference type="NCBI Taxonomy" id="35608"/>
    <lineage>
        <taxon>Eukaryota</taxon>
        <taxon>Viridiplantae</taxon>
        <taxon>Streptophyta</taxon>
        <taxon>Embryophyta</taxon>
        <taxon>Tracheophyta</taxon>
        <taxon>Spermatophyta</taxon>
        <taxon>Magnoliopsida</taxon>
        <taxon>eudicotyledons</taxon>
        <taxon>Gunneridae</taxon>
        <taxon>Pentapetalae</taxon>
        <taxon>asterids</taxon>
        <taxon>campanulids</taxon>
        <taxon>Asterales</taxon>
        <taxon>Asteraceae</taxon>
        <taxon>Asteroideae</taxon>
        <taxon>Anthemideae</taxon>
        <taxon>Artemisiinae</taxon>
        <taxon>Artemisia</taxon>
    </lineage>
</organism>
<dbReference type="Proteomes" id="UP000245207">
    <property type="component" value="Unassembled WGS sequence"/>
</dbReference>
<dbReference type="EMBL" id="PKPP01005187">
    <property type="protein sequence ID" value="PWA61084.1"/>
    <property type="molecule type" value="Genomic_DNA"/>
</dbReference>
<gene>
    <name evidence="3" type="ORF">CTI12_AA376430</name>
</gene>
<sequence length="299" mass="33874">MSSTPQSKESTASTDVTHRSKRNSNDVGWEFGVLADPNDPDKVQCLRCKKVVSGGVYRIKQHIAGIIGSVKPCKLSTNEDKIKCRNALNEAKKKKKAKQEHMDALRAEVNISNDETIDLDEMEDSFGNLKPSKSFGPIDRFAKVVDKGTSKQANLSNVIRKEQMNAYKEYICSIFEGVHTKKRNRLEVAKMNNLVYVQANANLMESNKKRKARNHELLLGEDASEAQEWIVDGDDAHWEAVSNALGVEDELRPRTSARRKARELFDDDFVSESEEEVDEEVEYESDDDQIKEQYGQDDN</sequence>
<feature type="compositionally biased region" description="Polar residues" evidence="2">
    <location>
        <begin position="1"/>
        <end position="15"/>
    </location>
</feature>
<evidence type="ECO:0000313" key="3">
    <source>
        <dbReference type="EMBL" id="PWA61084.1"/>
    </source>
</evidence>
<dbReference type="OrthoDB" id="2012664at2759"/>
<accession>A0A2U1MIN6</accession>
<proteinExistence type="predicted"/>
<dbReference type="PANTHER" id="PTHR46951:SF2">
    <property type="entry name" value="BED-TYPE DOMAIN-CONTAINING PROTEIN"/>
    <property type="match status" value="1"/>
</dbReference>
<evidence type="ECO:0000313" key="4">
    <source>
        <dbReference type="Proteomes" id="UP000245207"/>
    </source>
</evidence>
<dbReference type="PANTHER" id="PTHR46951">
    <property type="entry name" value="BED-TYPE DOMAIN-CONTAINING PROTEIN"/>
    <property type="match status" value="1"/>
</dbReference>
<evidence type="ECO:0008006" key="5">
    <source>
        <dbReference type="Google" id="ProtNLM"/>
    </source>
</evidence>
<reference evidence="3 4" key="1">
    <citation type="journal article" date="2018" name="Mol. Plant">
        <title>The genome of Artemisia annua provides insight into the evolution of Asteraceae family and artemisinin biosynthesis.</title>
        <authorList>
            <person name="Shen Q."/>
            <person name="Zhang L."/>
            <person name="Liao Z."/>
            <person name="Wang S."/>
            <person name="Yan T."/>
            <person name="Shi P."/>
            <person name="Liu M."/>
            <person name="Fu X."/>
            <person name="Pan Q."/>
            <person name="Wang Y."/>
            <person name="Lv Z."/>
            <person name="Lu X."/>
            <person name="Zhang F."/>
            <person name="Jiang W."/>
            <person name="Ma Y."/>
            <person name="Chen M."/>
            <person name="Hao X."/>
            <person name="Li L."/>
            <person name="Tang Y."/>
            <person name="Lv G."/>
            <person name="Zhou Y."/>
            <person name="Sun X."/>
            <person name="Brodelius P.E."/>
            <person name="Rose J.K.C."/>
            <person name="Tang K."/>
        </authorList>
    </citation>
    <scope>NUCLEOTIDE SEQUENCE [LARGE SCALE GENOMIC DNA]</scope>
    <source>
        <strain evidence="4">cv. Huhao1</strain>
        <tissue evidence="3">Leaf</tissue>
    </source>
</reference>
<feature type="region of interest" description="Disordered" evidence="2">
    <location>
        <begin position="269"/>
        <end position="299"/>
    </location>
</feature>
<evidence type="ECO:0000256" key="1">
    <source>
        <dbReference type="SAM" id="Coils"/>
    </source>
</evidence>
<evidence type="ECO:0000256" key="2">
    <source>
        <dbReference type="SAM" id="MobiDB-lite"/>
    </source>
</evidence>
<dbReference type="AlphaFoldDB" id="A0A2U1MIN6"/>
<feature type="region of interest" description="Disordered" evidence="2">
    <location>
        <begin position="1"/>
        <end position="26"/>
    </location>
</feature>
<protein>
    <recommendedName>
        <fullName evidence="5">BED-type domain-containing protein</fullName>
    </recommendedName>
</protein>
<keyword evidence="1" id="KW-0175">Coiled coil</keyword>
<keyword evidence="4" id="KW-1185">Reference proteome</keyword>
<name>A0A2U1MIN6_ARTAN</name>
<comment type="caution">
    <text evidence="3">The sequence shown here is derived from an EMBL/GenBank/DDBJ whole genome shotgun (WGS) entry which is preliminary data.</text>
</comment>